<dbReference type="EMBL" id="KN824338">
    <property type="protein sequence ID" value="KIM23373.1"/>
    <property type="molecule type" value="Genomic_DNA"/>
</dbReference>
<keyword evidence="2" id="KW-1185">Reference proteome</keyword>
<dbReference type="OrthoDB" id="3135357at2759"/>
<accession>A0A0C2WAA4</accession>
<dbReference type="AlphaFoldDB" id="A0A0C2WAA4"/>
<organism evidence="1 2">
    <name type="scientific">Serendipita vermifera MAFF 305830</name>
    <dbReference type="NCBI Taxonomy" id="933852"/>
    <lineage>
        <taxon>Eukaryota</taxon>
        <taxon>Fungi</taxon>
        <taxon>Dikarya</taxon>
        <taxon>Basidiomycota</taxon>
        <taxon>Agaricomycotina</taxon>
        <taxon>Agaricomycetes</taxon>
        <taxon>Sebacinales</taxon>
        <taxon>Serendipitaceae</taxon>
        <taxon>Serendipita</taxon>
    </lineage>
</organism>
<proteinExistence type="predicted"/>
<gene>
    <name evidence="1" type="ORF">M408DRAFT_27936</name>
</gene>
<evidence type="ECO:0008006" key="3">
    <source>
        <dbReference type="Google" id="ProtNLM"/>
    </source>
</evidence>
<evidence type="ECO:0000313" key="1">
    <source>
        <dbReference type="EMBL" id="KIM23373.1"/>
    </source>
</evidence>
<dbReference type="HOGENOM" id="CLU_055669_0_0_1"/>
<dbReference type="Proteomes" id="UP000054097">
    <property type="component" value="Unassembled WGS sequence"/>
</dbReference>
<sequence>MSILASSSLSVEVWQLILRHAISVADFLDPDSFEGDLKRHGFGAECRHKEDEEVYWEAERARKRLVRVCKSWRGYLSLFEHRFVRMSDIWHRRIDKTAILKATRIDVATFTCSCAEICDEVADLSSRFSTFCVEIVRESRNLPVEILQGFDKFAEEVWDAQVFTLLDRLQVVLSPLSNRGVRIPSLSQIPTLRNFWPGVYSEFPKKYLVFKSPVTLFYVTNSTPSATSFDWDLPSLRHLYIGRGHTVEPMTFTVSILLPMLRLVGRRLRSLYIVNRGGIHASVADIWNLCPVVERIRPGMEVRKPPPLNHPVHTLSTPLQYFSVTLEWPNLRRVILENASPYVPDDTKAMLVRWSESKKMCSWSLEDDKGEYWDPSKWKASQ</sequence>
<reference evidence="2" key="2">
    <citation type="submission" date="2015-01" db="EMBL/GenBank/DDBJ databases">
        <title>Evolutionary Origins and Diversification of the Mycorrhizal Mutualists.</title>
        <authorList>
            <consortium name="DOE Joint Genome Institute"/>
            <consortium name="Mycorrhizal Genomics Consortium"/>
            <person name="Kohler A."/>
            <person name="Kuo A."/>
            <person name="Nagy L.G."/>
            <person name="Floudas D."/>
            <person name="Copeland A."/>
            <person name="Barry K.W."/>
            <person name="Cichocki N."/>
            <person name="Veneault-Fourrey C."/>
            <person name="LaButti K."/>
            <person name="Lindquist E.A."/>
            <person name="Lipzen A."/>
            <person name="Lundell T."/>
            <person name="Morin E."/>
            <person name="Murat C."/>
            <person name="Riley R."/>
            <person name="Ohm R."/>
            <person name="Sun H."/>
            <person name="Tunlid A."/>
            <person name="Henrissat B."/>
            <person name="Grigoriev I.V."/>
            <person name="Hibbett D.S."/>
            <person name="Martin F."/>
        </authorList>
    </citation>
    <scope>NUCLEOTIDE SEQUENCE [LARGE SCALE GENOMIC DNA]</scope>
    <source>
        <strain evidence="2">MAFF 305830</strain>
    </source>
</reference>
<name>A0A0C2WAA4_SERVB</name>
<reference evidence="1 2" key="1">
    <citation type="submission" date="2014-04" db="EMBL/GenBank/DDBJ databases">
        <authorList>
            <consortium name="DOE Joint Genome Institute"/>
            <person name="Kuo A."/>
            <person name="Zuccaro A."/>
            <person name="Kohler A."/>
            <person name="Nagy L.G."/>
            <person name="Floudas D."/>
            <person name="Copeland A."/>
            <person name="Barry K.W."/>
            <person name="Cichocki N."/>
            <person name="Veneault-Fourrey C."/>
            <person name="LaButti K."/>
            <person name="Lindquist E.A."/>
            <person name="Lipzen A."/>
            <person name="Lundell T."/>
            <person name="Morin E."/>
            <person name="Murat C."/>
            <person name="Sun H."/>
            <person name="Tunlid A."/>
            <person name="Henrissat B."/>
            <person name="Grigoriev I.V."/>
            <person name="Hibbett D.S."/>
            <person name="Martin F."/>
            <person name="Nordberg H.P."/>
            <person name="Cantor M.N."/>
            <person name="Hua S.X."/>
        </authorList>
    </citation>
    <scope>NUCLEOTIDE SEQUENCE [LARGE SCALE GENOMIC DNA]</scope>
    <source>
        <strain evidence="1 2">MAFF 305830</strain>
    </source>
</reference>
<evidence type="ECO:0000313" key="2">
    <source>
        <dbReference type="Proteomes" id="UP000054097"/>
    </source>
</evidence>
<protein>
    <recommendedName>
        <fullName evidence="3">F-box domain-containing protein</fullName>
    </recommendedName>
</protein>